<dbReference type="GO" id="GO:0006423">
    <property type="term" value="P:cysteinyl-tRNA aminoacylation"/>
    <property type="evidence" value="ECO:0007669"/>
    <property type="project" value="InterPro"/>
</dbReference>
<evidence type="ECO:0000256" key="1">
    <source>
        <dbReference type="ARBA" id="ARBA00001947"/>
    </source>
</evidence>
<evidence type="ECO:0000256" key="11">
    <source>
        <dbReference type="ARBA" id="ARBA00022840"/>
    </source>
</evidence>
<keyword evidence="8" id="KW-0479">Metal-binding</keyword>
<dbReference type="GO" id="GO:0005829">
    <property type="term" value="C:cytosol"/>
    <property type="evidence" value="ECO:0007669"/>
    <property type="project" value="TreeGrafter"/>
</dbReference>
<dbReference type="InterPro" id="IPR014729">
    <property type="entry name" value="Rossmann-like_a/b/a_fold"/>
</dbReference>
<dbReference type="SUPFAM" id="SSF47323">
    <property type="entry name" value="Anticodon-binding domain of a subclass of class I aminoacyl-tRNA synthetases"/>
    <property type="match status" value="1"/>
</dbReference>
<keyword evidence="10" id="KW-0862">Zinc</keyword>
<dbReference type="CDD" id="cd00672">
    <property type="entry name" value="CysRS_core"/>
    <property type="match status" value="1"/>
</dbReference>
<protein>
    <recommendedName>
        <fullName evidence="5">Cysteine--tRNA ligase</fullName>
        <ecNumber evidence="4">6.1.1.16</ecNumber>
    </recommendedName>
    <alternativeName>
        <fullName evidence="14">Cysteinyl-tRNA synthetase</fullName>
    </alternativeName>
</protein>
<dbReference type="InterPro" id="IPR015273">
    <property type="entry name" value="Cys-tRNA-synt_Ia_DALR"/>
</dbReference>
<evidence type="ECO:0000256" key="8">
    <source>
        <dbReference type="ARBA" id="ARBA00022723"/>
    </source>
</evidence>
<name>A0A6J6BCN9_9ZZZZ</name>
<evidence type="ECO:0000256" key="10">
    <source>
        <dbReference type="ARBA" id="ARBA00022833"/>
    </source>
</evidence>
<evidence type="ECO:0000313" key="18">
    <source>
        <dbReference type="EMBL" id="CAB4536447.1"/>
    </source>
</evidence>
<accession>A0A6J6BCN9</accession>
<dbReference type="EC" id="6.1.1.16" evidence="4"/>
<evidence type="ECO:0000256" key="7">
    <source>
        <dbReference type="ARBA" id="ARBA00022598"/>
    </source>
</evidence>
<dbReference type="GO" id="GO:0005524">
    <property type="term" value="F:ATP binding"/>
    <property type="evidence" value="ECO:0007669"/>
    <property type="project" value="UniProtKB-KW"/>
</dbReference>
<keyword evidence="9" id="KW-0547">Nucleotide-binding</keyword>
<gene>
    <name evidence="18" type="ORF">UFOPK1380_00785</name>
</gene>
<comment type="subcellular location">
    <subcellularLocation>
        <location evidence="2">Cytoplasm</location>
    </subcellularLocation>
</comment>
<evidence type="ECO:0000256" key="3">
    <source>
        <dbReference type="ARBA" id="ARBA00005594"/>
    </source>
</evidence>
<keyword evidence="12" id="KW-0648">Protein biosynthesis</keyword>
<evidence type="ECO:0000256" key="14">
    <source>
        <dbReference type="ARBA" id="ARBA00031499"/>
    </source>
</evidence>
<dbReference type="Gene3D" id="3.40.50.620">
    <property type="entry name" value="HUPs"/>
    <property type="match status" value="1"/>
</dbReference>
<dbReference type="Gene3D" id="1.20.120.1910">
    <property type="entry name" value="Cysteine-tRNA ligase, C-terminal anti-codon recognition domain"/>
    <property type="match status" value="1"/>
</dbReference>
<keyword evidence="11" id="KW-0067">ATP-binding</keyword>
<dbReference type="PANTHER" id="PTHR10890:SF30">
    <property type="entry name" value="CYSTEINE--TRNA LIGASE"/>
    <property type="match status" value="1"/>
</dbReference>
<dbReference type="FunFam" id="3.40.50.620:FF:000068">
    <property type="entry name" value="Cysteine--tRNA ligase"/>
    <property type="match status" value="1"/>
</dbReference>
<keyword evidence="13" id="KW-0030">Aminoacyl-tRNA synthetase</keyword>
<dbReference type="GO" id="GO:0004817">
    <property type="term" value="F:cysteine-tRNA ligase activity"/>
    <property type="evidence" value="ECO:0007669"/>
    <property type="project" value="UniProtKB-EC"/>
</dbReference>
<dbReference type="SMART" id="SM00840">
    <property type="entry name" value="DALR_2"/>
    <property type="match status" value="1"/>
</dbReference>
<dbReference type="AlphaFoldDB" id="A0A6J6BCN9"/>
<evidence type="ECO:0000259" key="17">
    <source>
        <dbReference type="SMART" id="SM00840"/>
    </source>
</evidence>
<comment type="catalytic activity">
    <reaction evidence="15">
        <text>tRNA(Cys) + L-cysteine + ATP = L-cysteinyl-tRNA(Cys) + AMP + diphosphate</text>
        <dbReference type="Rhea" id="RHEA:17773"/>
        <dbReference type="Rhea" id="RHEA-COMP:9661"/>
        <dbReference type="Rhea" id="RHEA-COMP:9679"/>
        <dbReference type="ChEBI" id="CHEBI:30616"/>
        <dbReference type="ChEBI" id="CHEBI:33019"/>
        <dbReference type="ChEBI" id="CHEBI:35235"/>
        <dbReference type="ChEBI" id="CHEBI:78442"/>
        <dbReference type="ChEBI" id="CHEBI:78517"/>
        <dbReference type="ChEBI" id="CHEBI:456215"/>
        <dbReference type="EC" id="6.1.1.16"/>
    </reaction>
</comment>
<evidence type="ECO:0000256" key="5">
    <source>
        <dbReference type="ARBA" id="ARBA00014738"/>
    </source>
</evidence>
<dbReference type="InterPro" id="IPR015803">
    <property type="entry name" value="Cys-tRNA-ligase"/>
</dbReference>
<dbReference type="InterPro" id="IPR024909">
    <property type="entry name" value="Cys-tRNA/MSH_ligase"/>
</dbReference>
<keyword evidence="6" id="KW-0963">Cytoplasm</keyword>
<sequence length="475" mass="52086">MSTSDLHLYNTADRTVSKFTPLMPGKVGIYLCGATVQAPPHIGHIRSGVNFDILRRWLIAGGYDVTFIRNVTDIDDKILHKAVHENIPWWAVAMKYERAFSEAYAALNVLPPTYEPRATGHISQMIQLMQILIDNGSAYAPGNGDVYLNVRSLKEYLTLSGQKLDDLQPAEDADLTFKKDPRDFALWKGAKPGDPSWPTPWGDGRPGWHLECSAMAHTYLGESFDIHGGGLDLVFPHHENEIAQSTAAGWGFSKIWMHNAWVTTSGEKMSKSLGNSLQVHELLKKVRGIELRWYLGSAHYRSMLEFSFEALEEASVNFRRVEGFLARSSEILGSEITPSISAEFSIAMNDDLAVPAGLANISEEVRLGNTAITANDEKALAVHAGRVRGALQILGCDPLDSVFATSGSASTEIIDGLIALALEQREAARARKDFSTSDSIRDHIAGLGITLEDTPSGPRWSISTALPQENKETGN</sequence>
<evidence type="ECO:0000256" key="16">
    <source>
        <dbReference type="SAM" id="MobiDB-lite"/>
    </source>
</evidence>
<feature type="region of interest" description="Disordered" evidence="16">
    <location>
        <begin position="455"/>
        <end position="475"/>
    </location>
</feature>
<proteinExistence type="inferred from homology"/>
<dbReference type="Pfam" id="PF01406">
    <property type="entry name" value="tRNA-synt_1e"/>
    <property type="match status" value="1"/>
</dbReference>
<evidence type="ECO:0000256" key="13">
    <source>
        <dbReference type="ARBA" id="ARBA00023146"/>
    </source>
</evidence>
<evidence type="ECO:0000256" key="6">
    <source>
        <dbReference type="ARBA" id="ARBA00022490"/>
    </source>
</evidence>
<keyword evidence="7" id="KW-0436">Ligase</keyword>
<dbReference type="GO" id="GO:0046872">
    <property type="term" value="F:metal ion binding"/>
    <property type="evidence" value="ECO:0007669"/>
    <property type="project" value="UniProtKB-KW"/>
</dbReference>
<evidence type="ECO:0000256" key="9">
    <source>
        <dbReference type="ARBA" id="ARBA00022741"/>
    </source>
</evidence>
<comment type="similarity">
    <text evidence="3">Belongs to the class-I aminoacyl-tRNA synthetase family.</text>
</comment>
<feature type="domain" description="Cysteinyl-tRNA synthetase class Ia DALR" evidence="17">
    <location>
        <begin position="343"/>
        <end position="402"/>
    </location>
</feature>
<evidence type="ECO:0000256" key="15">
    <source>
        <dbReference type="ARBA" id="ARBA00047398"/>
    </source>
</evidence>
<reference evidence="18" key="1">
    <citation type="submission" date="2020-05" db="EMBL/GenBank/DDBJ databases">
        <authorList>
            <person name="Chiriac C."/>
            <person name="Salcher M."/>
            <person name="Ghai R."/>
            <person name="Kavagutti S V."/>
        </authorList>
    </citation>
    <scope>NUCLEOTIDE SEQUENCE</scope>
</reference>
<dbReference type="PANTHER" id="PTHR10890">
    <property type="entry name" value="CYSTEINYL-TRNA SYNTHETASE"/>
    <property type="match status" value="1"/>
</dbReference>
<organism evidence="18">
    <name type="scientific">freshwater metagenome</name>
    <dbReference type="NCBI Taxonomy" id="449393"/>
    <lineage>
        <taxon>unclassified sequences</taxon>
        <taxon>metagenomes</taxon>
        <taxon>ecological metagenomes</taxon>
    </lineage>
</organism>
<dbReference type="HAMAP" id="MF_00041">
    <property type="entry name" value="Cys_tRNA_synth"/>
    <property type="match status" value="1"/>
</dbReference>
<dbReference type="PRINTS" id="PR00983">
    <property type="entry name" value="TRNASYNTHCYS"/>
</dbReference>
<evidence type="ECO:0000256" key="2">
    <source>
        <dbReference type="ARBA" id="ARBA00004496"/>
    </source>
</evidence>
<dbReference type="InterPro" id="IPR032678">
    <property type="entry name" value="tRNA-synt_1_cat_dom"/>
</dbReference>
<evidence type="ECO:0000256" key="12">
    <source>
        <dbReference type="ARBA" id="ARBA00022917"/>
    </source>
</evidence>
<dbReference type="EMBL" id="CAEZSC010000043">
    <property type="protein sequence ID" value="CAB4536447.1"/>
    <property type="molecule type" value="Genomic_DNA"/>
</dbReference>
<comment type="cofactor">
    <cofactor evidence="1">
        <name>Zn(2+)</name>
        <dbReference type="ChEBI" id="CHEBI:29105"/>
    </cofactor>
</comment>
<dbReference type="NCBIfam" id="TIGR00435">
    <property type="entry name" value="cysS"/>
    <property type="match status" value="1"/>
</dbReference>
<dbReference type="InterPro" id="IPR009080">
    <property type="entry name" value="tRNAsynth_Ia_anticodon-bd"/>
</dbReference>
<evidence type="ECO:0000256" key="4">
    <source>
        <dbReference type="ARBA" id="ARBA00012832"/>
    </source>
</evidence>
<dbReference type="SUPFAM" id="SSF52374">
    <property type="entry name" value="Nucleotidylyl transferase"/>
    <property type="match status" value="1"/>
</dbReference>